<evidence type="ECO:0000313" key="3">
    <source>
        <dbReference type="EMBL" id="MFC7192040.1"/>
    </source>
</evidence>
<name>A0ABD5YYX7_9EURY</name>
<organism evidence="2 4">
    <name type="scientific">Halocatena marina</name>
    <dbReference type="NCBI Taxonomy" id="2934937"/>
    <lineage>
        <taxon>Archaea</taxon>
        <taxon>Methanobacteriati</taxon>
        <taxon>Methanobacteriota</taxon>
        <taxon>Stenosarchaea group</taxon>
        <taxon>Halobacteria</taxon>
        <taxon>Halobacteriales</taxon>
        <taxon>Natronomonadaceae</taxon>
        <taxon>Halocatena</taxon>
    </lineage>
</organism>
<reference evidence="2" key="3">
    <citation type="submission" date="2024-09" db="EMBL/GenBank/DDBJ databases">
        <authorList>
            <person name="Sun Q."/>
        </authorList>
    </citation>
    <scope>NUCLEOTIDE SEQUENCE</scope>
    <source>
        <strain evidence="2">NBRC 107106</strain>
    </source>
</reference>
<dbReference type="Proteomes" id="UP001596417">
    <property type="component" value="Unassembled WGS sequence"/>
</dbReference>
<accession>A0ABD5YYX7</accession>
<dbReference type="EMBL" id="JBHTAX010000003">
    <property type="protein sequence ID" value="MFC7192030.1"/>
    <property type="molecule type" value="Genomic_DNA"/>
</dbReference>
<dbReference type="RefSeq" id="WP_390206613.1">
    <property type="nucleotide sequence ID" value="NZ_JBHSZC010000002.1"/>
</dbReference>
<sequence>MAVEQTVTEWINLMVTNTQVVFVTLVSETILYGSIKFKNWWGKQ</sequence>
<dbReference type="EMBL" id="JBHTAX010000003">
    <property type="protein sequence ID" value="MFC7192040.1"/>
    <property type="molecule type" value="Genomic_DNA"/>
</dbReference>
<proteinExistence type="predicted"/>
<protein>
    <submittedName>
        <fullName evidence="2">Uncharacterized protein</fullName>
    </submittedName>
</protein>
<reference evidence="4" key="2">
    <citation type="journal article" date="2019" name="Int. J. Syst. Evol. Microbiol.">
        <title>The Global Catalogue of Microorganisms (GCM) 10K type strain sequencing project: providing services to taxonomists for standard genome sequencing and annotation.</title>
        <authorList>
            <consortium name="The Broad Institute Genomics Platform"/>
            <consortium name="The Broad Institute Genome Sequencing Center for Infectious Disease"/>
            <person name="Wu L."/>
            <person name="Ma J."/>
        </authorList>
    </citation>
    <scope>NUCLEOTIDE SEQUENCE [LARGE SCALE GENOMIC DNA]</scope>
    <source>
        <strain evidence="4">RDMS1</strain>
    </source>
</reference>
<evidence type="ECO:0000313" key="1">
    <source>
        <dbReference type="EMBL" id="MFC7192025.1"/>
    </source>
</evidence>
<dbReference type="EMBL" id="JBHTAX010000003">
    <property type="protein sequence ID" value="MFC7192025.1"/>
    <property type="molecule type" value="Genomic_DNA"/>
</dbReference>
<evidence type="ECO:0000313" key="2">
    <source>
        <dbReference type="EMBL" id="MFC7192030.1"/>
    </source>
</evidence>
<keyword evidence="4" id="KW-1185">Reference proteome</keyword>
<dbReference type="AlphaFoldDB" id="A0ABD5YYX7"/>
<comment type="caution">
    <text evidence="2">The sequence shown here is derived from an EMBL/GenBank/DDBJ whole genome shotgun (WGS) entry which is preliminary data.</text>
</comment>
<gene>
    <name evidence="1" type="ORF">ACFQL7_20960</name>
    <name evidence="2" type="ORF">ACFQL7_20985</name>
    <name evidence="3" type="ORF">ACFQL7_21035</name>
</gene>
<reference evidence="2" key="1">
    <citation type="journal article" date="2014" name="Int. J. Syst. Evol. Microbiol.">
        <title>Complete genome sequence of Corynebacterium casei LMG S-19264T (=DSM 44701T), isolated from a smear-ripened cheese.</title>
        <authorList>
            <consortium name="US DOE Joint Genome Institute (JGI-PGF)"/>
            <person name="Walter F."/>
            <person name="Albersmeier A."/>
            <person name="Kalinowski J."/>
            <person name="Ruckert C."/>
        </authorList>
    </citation>
    <scope>NUCLEOTIDE SEQUENCE [LARGE SCALE GENOMIC DNA]</scope>
    <source>
        <strain evidence="2">NBRC 107106</strain>
    </source>
</reference>
<evidence type="ECO:0000313" key="4">
    <source>
        <dbReference type="Proteomes" id="UP001596417"/>
    </source>
</evidence>